<accession>A0A9W4UNH3</accession>
<proteinExistence type="predicted"/>
<comment type="caution">
    <text evidence="7">The sequence shown here is derived from an EMBL/GenBank/DDBJ whole genome shotgun (WGS) entry which is preliminary data.</text>
</comment>
<dbReference type="EMBL" id="CAOQHR010000007">
    <property type="protein sequence ID" value="CAI6337892.1"/>
    <property type="molecule type" value="Genomic_DNA"/>
</dbReference>
<evidence type="ECO:0000256" key="6">
    <source>
        <dbReference type="ARBA" id="ARBA00023180"/>
    </source>
</evidence>
<dbReference type="PANTHER" id="PTHR23501:SF187">
    <property type="entry name" value="MAJOR FACILITATOR SUPERFAMILY (MFS) PROFILE DOMAIN-CONTAINING PROTEIN"/>
    <property type="match status" value="1"/>
</dbReference>
<dbReference type="SUPFAM" id="SSF103473">
    <property type="entry name" value="MFS general substrate transporter"/>
    <property type="match status" value="1"/>
</dbReference>
<evidence type="ECO:0000313" key="7">
    <source>
        <dbReference type="EMBL" id="CAI6337892.1"/>
    </source>
</evidence>
<keyword evidence="5" id="KW-0472">Membrane</keyword>
<keyword evidence="3" id="KW-0812">Transmembrane</keyword>
<keyword evidence="8" id="KW-1185">Reference proteome</keyword>
<gene>
    <name evidence="7" type="ORF">PDIGIT_LOCUS11010</name>
</gene>
<evidence type="ECO:0000256" key="4">
    <source>
        <dbReference type="ARBA" id="ARBA00022989"/>
    </source>
</evidence>
<evidence type="ECO:0000256" key="5">
    <source>
        <dbReference type="ARBA" id="ARBA00023136"/>
    </source>
</evidence>
<dbReference type="GO" id="GO:0022857">
    <property type="term" value="F:transmembrane transporter activity"/>
    <property type="evidence" value="ECO:0007669"/>
    <property type="project" value="TreeGrafter"/>
</dbReference>
<evidence type="ECO:0000256" key="3">
    <source>
        <dbReference type="ARBA" id="ARBA00022692"/>
    </source>
</evidence>
<keyword evidence="6" id="KW-0325">Glycoprotein</keyword>
<keyword evidence="4" id="KW-1133">Transmembrane helix</keyword>
<comment type="subcellular location">
    <subcellularLocation>
        <location evidence="1">Membrane</location>
        <topology evidence="1">Multi-pass membrane protein</topology>
    </subcellularLocation>
</comment>
<dbReference type="GO" id="GO:0005886">
    <property type="term" value="C:plasma membrane"/>
    <property type="evidence" value="ECO:0007669"/>
    <property type="project" value="TreeGrafter"/>
</dbReference>
<dbReference type="InterPro" id="IPR036259">
    <property type="entry name" value="MFS_trans_sf"/>
</dbReference>
<evidence type="ECO:0000256" key="1">
    <source>
        <dbReference type="ARBA" id="ARBA00004141"/>
    </source>
</evidence>
<dbReference type="OrthoDB" id="10021397at2759"/>
<sequence length="170" mass="18306">MGLFSVLDASSSTARWAVFQIICAAGIGLVSTTTLPAVQVELEEKDVATSTATWGFLRSLGSIWGVAIPAAIFNNRFEQLAAGIEDLNLRVSLQNGAAYEKASAKLINALSEPSRSQVIAAYTGALKQCWQIGITFSALAFLLAFGLREVEMRKSLETEFGLEDKKKEAE</sequence>
<protein>
    <submittedName>
        <fullName evidence="7">Uncharacterized protein</fullName>
    </submittedName>
</protein>
<reference evidence="7" key="1">
    <citation type="submission" date="2023-01" db="EMBL/GenBank/DDBJ databases">
        <authorList>
            <person name="Van Ghelder C."/>
            <person name="Rancurel C."/>
        </authorList>
    </citation>
    <scope>NUCLEOTIDE SEQUENCE</scope>
    <source>
        <strain evidence="7">CNCM I-4278</strain>
    </source>
</reference>
<name>A0A9W4UNH3_9PLEO</name>
<evidence type="ECO:0000313" key="8">
    <source>
        <dbReference type="Proteomes" id="UP001152607"/>
    </source>
</evidence>
<dbReference type="Proteomes" id="UP001152607">
    <property type="component" value="Unassembled WGS sequence"/>
</dbReference>
<dbReference type="PANTHER" id="PTHR23501">
    <property type="entry name" value="MAJOR FACILITATOR SUPERFAMILY"/>
    <property type="match status" value="1"/>
</dbReference>
<evidence type="ECO:0000256" key="2">
    <source>
        <dbReference type="ARBA" id="ARBA00022448"/>
    </source>
</evidence>
<keyword evidence="2" id="KW-0813">Transport</keyword>
<organism evidence="7 8">
    <name type="scientific">Periconia digitata</name>
    <dbReference type="NCBI Taxonomy" id="1303443"/>
    <lineage>
        <taxon>Eukaryota</taxon>
        <taxon>Fungi</taxon>
        <taxon>Dikarya</taxon>
        <taxon>Ascomycota</taxon>
        <taxon>Pezizomycotina</taxon>
        <taxon>Dothideomycetes</taxon>
        <taxon>Pleosporomycetidae</taxon>
        <taxon>Pleosporales</taxon>
        <taxon>Massarineae</taxon>
        <taxon>Periconiaceae</taxon>
        <taxon>Periconia</taxon>
    </lineage>
</organism>
<dbReference type="AlphaFoldDB" id="A0A9W4UNH3"/>